<feature type="transmembrane region" description="Helical" evidence="1">
    <location>
        <begin position="31"/>
        <end position="57"/>
    </location>
</feature>
<reference evidence="2 3" key="1">
    <citation type="submission" date="2022-12" db="EMBL/GenBank/DDBJ databases">
        <title>Chromosome-scale assembly of the Ensete ventricosum genome.</title>
        <authorList>
            <person name="Dussert Y."/>
            <person name="Stocks J."/>
            <person name="Wendawek A."/>
            <person name="Woldeyes F."/>
            <person name="Nichols R.A."/>
            <person name="Borrell J.S."/>
        </authorList>
    </citation>
    <scope>NUCLEOTIDE SEQUENCE [LARGE SCALE GENOMIC DNA]</scope>
    <source>
        <strain evidence="3">cv. Maze</strain>
        <tissue evidence="2">Seeds</tissue>
    </source>
</reference>
<keyword evidence="1" id="KW-0472">Membrane</keyword>
<dbReference type="EMBL" id="JAQQAF010000004">
    <property type="protein sequence ID" value="KAJ8492077.1"/>
    <property type="molecule type" value="Genomic_DNA"/>
</dbReference>
<name>A0AAV8R6B1_ENSVE</name>
<dbReference type="Proteomes" id="UP001222027">
    <property type="component" value="Unassembled WGS sequence"/>
</dbReference>
<evidence type="ECO:0000313" key="3">
    <source>
        <dbReference type="Proteomes" id="UP001222027"/>
    </source>
</evidence>
<gene>
    <name evidence="2" type="ORF">OPV22_013798</name>
</gene>
<comment type="caution">
    <text evidence="2">The sequence shown here is derived from an EMBL/GenBank/DDBJ whole genome shotgun (WGS) entry which is preliminary data.</text>
</comment>
<keyword evidence="3" id="KW-1185">Reference proteome</keyword>
<sequence length="126" mass="12969">MPSDDHAIARVGFEGLDGVGGANYLLIHFDLLLLVLHGLPIFAVLVIRVVVVVFVLVLPVSVLVVGVLIVLVVGILDLLVVTVLVAITAVGGTVAGRAVGEGGVGTDVRQAEPVVGDENLEAVIRH</sequence>
<evidence type="ECO:0000256" key="1">
    <source>
        <dbReference type="SAM" id="Phobius"/>
    </source>
</evidence>
<protein>
    <recommendedName>
        <fullName evidence="4">ABC transmembrane type-1 domain-containing protein</fullName>
    </recommendedName>
</protein>
<proteinExistence type="predicted"/>
<evidence type="ECO:0008006" key="4">
    <source>
        <dbReference type="Google" id="ProtNLM"/>
    </source>
</evidence>
<keyword evidence="1" id="KW-1133">Transmembrane helix</keyword>
<dbReference type="AlphaFoldDB" id="A0AAV8R6B1"/>
<accession>A0AAV8R6B1</accession>
<keyword evidence="1" id="KW-0812">Transmembrane</keyword>
<evidence type="ECO:0000313" key="2">
    <source>
        <dbReference type="EMBL" id="KAJ8492077.1"/>
    </source>
</evidence>
<organism evidence="2 3">
    <name type="scientific">Ensete ventricosum</name>
    <name type="common">Abyssinian banana</name>
    <name type="synonym">Musa ensete</name>
    <dbReference type="NCBI Taxonomy" id="4639"/>
    <lineage>
        <taxon>Eukaryota</taxon>
        <taxon>Viridiplantae</taxon>
        <taxon>Streptophyta</taxon>
        <taxon>Embryophyta</taxon>
        <taxon>Tracheophyta</taxon>
        <taxon>Spermatophyta</taxon>
        <taxon>Magnoliopsida</taxon>
        <taxon>Liliopsida</taxon>
        <taxon>Zingiberales</taxon>
        <taxon>Musaceae</taxon>
        <taxon>Ensete</taxon>
    </lineage>
</organism>